<dbReference type="SUPFAM" id="SSF81321">
    <property type="entry name" value="Family A G protein-coupled receptor-like"/>
    <property type="match status" value="1"/>
</dbReference>
<evidence type="ECO:0000256" key="9">
    <source>
        <dbReference type="SAM" id="Phobius"/>
    </source>
</evidence>
<protein>
    <recommendedName>
        <fullName evidence="10">G-protein coupled receptors family 1 profile domain-containing protein</fullName>
    </recommendedName>
</protein>
<keyword evidence="4" id="KW-0297">G-protein coupled receptor</keyword>
<feature type="region of interest" description="Disordered" evidence="8">
    <location>
        <begin position="16"/>
        <end position="59"/>
    </location>
</feature>
<name>A0A8C4MZP1_EQUAS</name>
<dbReference type="PROSITE" id="PS50262">
    <property type="entry name" value="G_PROTEIN_RECEP_F1_2"/>
    <property type="match status" value="1"/>
</dbReference>
<dbReference type="Ensembl" id="ENSEAST00005034093.2">
    <property type="protein sequence ID" value="ENSEASP00005031363.2"/>
    <property type="gene ID" value="ENSEASG00005021346.2"/>
</dbReference>
<dbReference type="Pfam" id="PF00001">
    <property type="entry name" value="7tm_1"/>
    <property type="match status" value="1"/>
</dbReference>
<reference evidence="11" key="2">
    <citation type="submission" date="2025-08" db="UniProtKB">
        <authorList>
            <consortium name="Ensembl"/>
        </authorList>
    </citation>
    <scope>IDENTIFICATION</scope>
</reference>
<dbReference type="CDD" id="cd00637">
    <property type="entry name" value="7tm_classA_rhodopsin-like"/>
    <property type="match status" value="1"/>
</dbReference>
<evidence type="ECO:0000256" key="1">
    <source>
        <dbReference type="ARBA" id="ARBA00004141"/>
    </source>
</evidence>
<feature type="transmembrane region" description="Helical" evidence="9">
    <location>
        <begin position="297"/>
        <end position="319"/>
    </location>
</feature>
<evidence type="ECO:0000256" key="3">
    <source>
        <dbReference type="ARBA" id="ARBA00022989"/>
    </source>
</evidence>
<dbReference type="PRINTS" id="PR00237">
    <property type="entry name" value="GPCRRHODOPSN"/>
</dbReference>
<accession>A0A8C4MZP1</accession>
<evidence type="ECO:0000256" key="2">
    <source>
        <dbReference type="ARBA" id="ARBA00022692"/>
    </source>
</evidence>
<keyword evidence="12" id="KW-1185">Reference proteome</keyword>
<dbReference type="GeneTree" id="ENSGT00940000156819"/>
<feature type="domain" description="G-protein coupled receptors family 1 profile" evidence="10">
    <location>
        <begin position="99"/>
        <end position="352"/>
    </location>
</feature>
<feature type="transmembrane region" description="Helical" evidence="9">
    <location>
        <begin position="331"/>
        <end position="355"/>
    </location>
</feature>
<feature type="transmembrane region" description="Helical" evidence="9">
    <location>
        <begin position="249"/>
        <end position="277"/>
    </location>
</feature>
<feature type="transmembrane region" description="Helical" evidence="9">
    <location>
        <begin position="83"/>
        <end position="105"/>
    </location>
</feature>
<dbReference type="InterPro" id="IPR017452">
    <property type="entry name" value="GPCR_Rhodpsn_7TM"/>
</dbReference>
<organism evidence="11 12">
    <name type="scientific">Equus asinus</name>
    <name type="common">Donkey</name>
    <name type="synonym">Equus africanus asinus</name>
    <dbReference type="NCBI Taxonomy" id="9793"/>
    <lineage>
        <taxon>Eukaryota</taxon>
        <taxon>Metazoa</taxon>
        <taxon>Chordata</taxon>
        <taxon>Craniata</taxon>
        <taxon>Vertebrata</taxon>
        <taxon>Euteleostomi</taxon>
        <taxon>Mammalia</taxon>
        <taxon>Eutheria</taxon>
        <taxon>Laurasiatheria</taxon>
        <taxon>Perissodactyla</taxon>
        <taxon>Equidae</taxon>
        <taxon>Equus</taxon>
    </lineage>
</organism>
<dbReference type="Proteomes" id="UP000694387">
    <property type="component" value="Chromosome 8"/>
</dbReference>
<gene>
    <name evidence="11" type="primary">LOC106824509</name>
</gene>
<sequence length="406" mass="43576">MEKQTGLLCREQWWRGGQPLPVSEGSKSASRAQEPQSSTRQARRAPGGTQAGLQSELPGKRRMEPNVTFTARLTATPEQRLRLIFAGACGLILLVGLLANGLMLLVVGQGPGTPRPLLALTTSLMVNITLSDLLFLSCVVPVLLLSFLRHDWWLGQAVCTTSQATNNATMFCTFYSMVATALLRHVAVARPDVALPCSQGARLLLCGAMWILGLTASLPNWLFQRVVVEEAVRARACLLLLSPAWTSCYFTLLGALAFLPCVLGLGCSFSHVGWLLWTRPRGPVGESIQEHRENTGLILIVLLVFVLMWGPCSVLGYVAAMGGLPATPTAFVTSGLCTILAYSNCAVSPILCFCLSRAFRAGLRKLFCRPMAARHPRGVGGAGMVMEPIQPGHDRAPGGLWGLAGV</sequence>
<feature type="compositionally biased region" description="Polar residues" evidence="8">
    <location>
        <begin position="25"/>
        <end position="40"/>
    </location>
</feature>
<proteinExistence type="predicted"/>
<dbReference type="FunFam" id="1.20.1070.10:FF:000792">
    <property type="entry name" value="galanin receptor type 1-like"/>
    <property type="match status" value="1"/>
</dbReference>
<evidence type="ECO:0000259" key="10">
    <source>
        <dbReference type="PROSITE" id="PS50262"/>
    </source>
</evidence>
<keyword evidence="6" id="KW-0675">Receptor</keyword>
<evidence type="ECO:0000313" key="11">
    <source>
        <dbReference type="Ensembl" id="ENSEASP00005031363.2"/>
    </source>
</evidence>
<keyword evidence="3 9" id="KW-1133">Transmembrane helix</keyword>
<keyword evidence="7" id="KW-0807">Transducer</keyword>
<feature type="transmembrane region" description="Helical" evidence="9">
    <location>
        <begin position="117"/>
        <end position="148"/>
    </location>
</feature>
<evidence type="ECO:0000256" key="4">
    <source>
        <dbReference type="ARBA" id="ARBA00023040"/>
    </source>
</evidence>
<dbReference type="PANTHER" id="PTHR45695">
    <property type="entry name" value="LEUCOKININ RECEPTOR-RELATED"/>
    <property type="match status" value="1"/>
</dbReference>
<dbReference type="GO" id="GO:0004930">
    <property type="term" value="F:G protein-coupled receptor activity"/>
    <property type="evidence" value="ECO:0007669"/>
    <property type="project" value="UniProtKB-KW"/>
</dbReference>
<evidence type="ECO:0000256" key="6">
    <source>
        <dbReference type="ARBA" id="ARBA00023170"/>
    </source>
</evidence>
<evidence type="ECO:0000256" key="5">
    <source>
        <dbReference type="ARBA" id="ARBA00023136"/>
    </source>
</evidence>
<evidence type="ECO:0000256" key="7">
    <source>
        <dbReference type="ARBA" id="ARBA00023224"/>
    </source>
</evidence>
<keyword evidence="5 9" id="KW-0472">Membrane</keyword>
<evidence type="ECO:0000313" key="12">
    <source>
        <dbReference type="Proteomes" id="UP000694387"/>
    </source>
</evidence>
<dbReference type="InterPro" id="IPR000276">
    <property type="entry name" value="GPCR_Rhodpsn"/>
</dbReference>
<reference evidence="11" key="3">
    <citation type="submission" date="2025-09" db="UniProtKB">
        <authorList>
            <consortium name="Ensembl"/>
        </authorList>
    </citation>
    <scope>IDENTIFICATION</scope>
</reference>
<feature type="transmembrane region" description="Helical" evidence="9">
    <location>
        <begin position="201"/>
        <end position="223"/>
    </location>
</feature>
<comment type="subcellular location">
    <subcellularLocation>
        <location evidence="1">Membrane</location>
        <topology evidence="1">Multi-pass membrane protein</topology>
    </subcellularLocation>
</comment>
<keyword evidence="2 9" id="KW-0812">Transmembrane</keyword>
<dbReference type="PANTHER" id="PTHR45695:SF9">
    <property type="entry name" value="LEUCOKININ RECEPTOR"/>
    <property type="match status" value="1"/>
</dbReference>
<reference evidence="11 12" key="1">
    <citation type="journal article" date="2020" name="Nat. Commun.">
        <title>Donkey genomes provide new insights into domestication and selection for coat color.</title>
        <authorList>
            <person name="Wang"/>
            <person name="C."/>
            <person name="Li"/>
            <person name="H."/>
            <person name="Guo"/>
            <person name="Y."/>
            <person name="Huang"/>
            <person name="J."/>
            <person name="Sun"/>
            <person name="Y."/>
            <person name="Min"/>
            <person name="J."/>
            <person name="Wang"/>
            <person name="J."/>
            <person name="Fang"/>
            <person name="X."/>
            <person name="Zhao"/>
            <person name="Z."/>
            <person name="Wang"/>
            <person name="S."/>
            <person name="Zhang"/>
            <person name="Y."/>
            <person name="Liu"/>
            <person name="Q."/>
            <person name="Jiang"/>
            <person name="Q."/>
            <person name="Wang"/>
            <person name="X."/>
            <person name="Guo"/>
            <person name="Y."/>
            <person name="Yang"/>
            <person name="C."/>
            <person name="Wang"/>
            <person name="Y."/>
            <person name="Tian"/>
            <person name="F."/>
            <person name="Zhuang"/>
            <person name="G."/>
            <person name="Fan"/>
            <person name="Y."/>
            <person name="Gao"/>
            <person name="Q."/>
            <person name="Li"/>
            <person name="Y."/>
            <person name="Ju"/>
            <person name="Z."/>
            <person name="Li"/>
            <person name="J."/>
            <person name="Li"/>
            <person name="R."/>
            <person name="Hou"/>
            <person name="M."/>
            <person name="Yang"/>
            <person name="G."/>
            <person name="Liu"/>
            <person name="G."/>
            <person name="Liu"/>
            <person name="W."/>
            <person name="Guo"/>
            <person name="J."/>
            <person name="Pan"/>
            <person name="S."/>
            <person name="Fan"/>
            <person name="G."/>
            <person name="Zhang"/>
            <person name="W."/>
            <person name="Zhang"/>
            <person name="R."/>
            <person name="Yu"/>
            <person name="J."/>
            <person name="Zhang"/>
            <person name="X."/>
            <person name="Yin"/>
            <person name="Q."/>
            <person name="Ji"/>
            <person name="C."/>
            <person name="Jin"/>
            <person name="Y."/>
            <person name="Yue"/>
            <person name="G."/>
            <person name="Liu"/>
            <person name="M."/>
            <person name="Xu"/>
            <person name="J."/>
            <person name="Liu"/>
            <person name="S."/>
            <person name="Jordana"/>
            <person name="J."/>
            <person name="Noce"/>
            <person name="A."/>
            <person name="Amills"/>
            <person name="M."/>
            <person name="Wu"/>
            <person name="D.D."/>
            <person name="Li"/>
            <person name="S."/>
            <person name="Zhou"/>
            <person name="X. and Zhong"/>
            <person name="J."/>
        </authorList>
    </citation>
    <scope>NUCLEOTIDE SEQUENCE [LARGE SCALE GENOMIC DNA]</scope>
</reference>
<feature type="transmembrane region" description="Helical" evidence="9">
    <location>
        <begin position="168"/>
        <end position="189"/>
    </location>
</feature>
<dbReference type="GO" id="GO:0005886">
    <property type="term" value="C:plasma membrane"/>
    <property type="evidence" value="ECO:0007669"/>
    <property type="project" value="TreeGrafter"/>
</dbReference>
<dbReference type="Gene3D" id="1.20.1070.10">
    <property type="entry name" value="Rhodopsin 7-helix transmembrane proteins"/>
    <property type="match status" value="1"/>
</dbReference>
<evidence type="ECO:0000256" key="8">
    <source>
        <dbReference type="SAM" id="MobiDB-lite"/>
    </source>
</evidence>
<dbReference type="AlphaFoldDB" id="A0A8C4MZP1"/>